<dbReference type="RefSeq" id="WP_146103957.1">
    <property type="nucleotide sequence ID" value="NZ_FNVT01000015.1"/>
</dbReference>
<dbReference type="PROSITE" id="PS51318">
    <property type="entry name" value="TAT"/>
    <property type="match status" value="1"/>
</dbReference>
<evidence type="ECO:0000313" key="3">
    <source>
        <dbReference type="Proteomes" id="UP000236732"/>
    </source>
</evidence>
<protein>
    <submittedName>
        <fullName evidence="2">Uncharacterized protein</fullName>
    </submittedName>
</protein>
<evidence type="ECO:0000313" key="2">
    <source>
        <dbReference type="EMBL" id="SEH00073.1"/>
    </source>
</evidence>
<evidence type="ECO:0000256" key="1">
    <source>
        <dbReference type="SAM" id="SignalP"/>
    </source>
</evidence>
<dbReference type="InterPro" id="IPR006311">
    <property type="entry name" value="TAT_signal"/>
</dbReference>
<dbReference type="EMBL" id="FNVT01000015">
    <property type="protein sequence ID" value="SEH00073.1"/>
    <property type="molecule type" value="Genomic_DNA"/>
</dbReference>
<feature type="signal peptide" evidence="1">
    <location>
        <begin position="1"/>
        <end position="36"/>
    </location>
</feature>
<reference evidence="2 3" key="1">
    <citation type="submission" date="2016-10" db="EMBL/GenBank/DDBJ databases">
        <authorList>
            <person name="de Groot N.N."/>
        </authorList>
    </citation>
    <scope>NUCLEOTIDE SEQUENCE [LARGE SCALE GENOMIC DNA]</scope>
    <source>
        <strain evidence="2 3">CGMCC 4.7037</strain>
    </source>
</reference>
<proteinExistence type="predicted"/>
<feature type="chain" id="PRO_5009297359" evidence="1">
    <location>
        <begin position="37"/>
        <end position="145"/>
    </location>
</feature>
<keyword evidence="3" id="KW-1185">Reference proteome</keyword>
<dbReference type="AlphaFoldDB" id="A0A1H6ERN6"/>
<sequence length="145" mass="15282">MNSLRGRAVLLRALAGGVTAAAISAVLVAGAPAATAAGGGCNDYIHSGWNVGVCSSDRVQVSGDIYLNSRGNPGRPCRVRYRMYEGGVVTTTSSGWRACTLGHHPQIHRAKLPGVRYWTRVEVQVIHSGESTYQTVLSGNSKVTT</sequence>
<dbReference type="Proteomes" id="UP000236732">
    <property type="component" value="Unassembled WGS sequence"/>
</dbReference>
<name>A0A1H6ERN6_9ACTN</name>
<organism evidence="2 3">
    <name type="scientific">Nonomuraea solani</name>
    <dbReference type="NCBI Taxonomy" id="1144553"/>
    <lineage>
        <taxon>Bacteria</taxon>
        <taxon>Bacillati</taxon>
        <taxon>Actinomycetota</taxon>
        <taxon>Actinomycetes</taxon>
        <taxon>Streptosporangiales</taxon>
        <taxon>Streptosporangiaceae</taxon>
        <taxon>Nonomuraea</taxon>
    </lineage>
</organism>
<keyword evidence="1" id="KW-0732">Signal</keyword>
<accession>A0A1H6ERN6</accession>
<dbReference type="OrthoDB" id="3405811at2"/>
<gene>
    <name evidence="2" type="ORF">SAMN05444920_11552</name>
</gene>